<comment type="caution">
    <text evidence="1">The sequence shown here is derived from an EMBL/GenBank/DDBJ whole genome shotgun (WGS) entry which is preliminary data.</text>
</comment>
<protein>
    <submittedName>
        <fullName evidence="1">Uncharacterized protein</fullName>
    </submittedName>
</protein>
<keyword evidence="2" id="KW-1185">Reference proteome</keyword>
<sequence length="83" mass="9583">MSKRSRNVNQCQKSNIDIEQLCSFLKYDSSFFSPWTERSSGSPKHCPKYAMEMKFEAGSFFAFDVTALEHEGFDVNDEAKKKN</sequence>
<reference evidence="1 2" key="1">
    <citation type="journal article" date="2018" name="Mol. Plant">
        <title>The genome of Artemisia annua provides insight into the evolution of Asteraceae family and artemisinin biosynthesis.</title>
        <authorList>
            <person name="Shen Q."/>
            <person name="Zhang L."/>
            <person name="Liao Z."/>
            <person name="Wang S."/>
            <person name="Yan T."/>
            <person name="Shi P."/>
            <person name="Liu M."/>
            <person name="Fu X."/>
            <person name="Pan Q."/>
            <person name="Wang Y."/>
            <person name="Lv Z."/>
            <person name="Lu X."/>
            <person name="Zhang F."/>
            <person name="Jiang W."/>
            <person name="Ma Y."/>
            <person name="Chen M."/>
            <person name="Hao X."/>
            <person name="Li L."/>
            <person name="Tang Y."/>
            <person name="Lv G."/>
            <person name="Zhou Y."/>
            <person name="Sun X."/>
            <person name="Brodelius P.E."/>
            <person name="Rose J.K.C."/>
            <person name="Tang K."/>
        </authorList>
    </citation>
    <scope>NUCLEOTIDE SEQUENCE [LARGE SCALE GENOMIC DNA]</scope>
    <source>
        <strain evidence="2">cv. Huhao1</strain>
        <tissue evidence="1">Leaf</tissue>
    </source>
</reference>
<evidence type="ECO:0000313" key="2">
    <source>
        <dbReference type="Proteomes" id="UP000245207"/>
    </source>
</evidence>
<dbReference type="AlphaFoldDB" id="A0A2U1P585"/>
<gene>
    <name evidence="1" type="ORF">CTI12_AA189700</name>
</gene>
<proteinExistence type="predicted"/>
<dbReference type="Proteomes" id="UP000245207">
    <property type="component" value="Unassembled WGS sequence"/>
</dbReference>
<evidence type="ECO:0000313" key="1">
    <source>
        <dbReference type="EMBL" id="PWA80909.1"/>
    </source>
</evidence>
<organism evidence="1 2">
    <name type="scientific">Artemisia annua</name>
    <name type="common">Sweet wormwood</name>
    <dbReference type="NCBI Taxonomy" id="35608"/>
    <lineage>
        <taxon>Eukaryota</taxon>
        <taxon>Viridiplantae</taxon>
        <taxon>Streptophyta</taxon>
        <taxon>Embryophyta</taxon>
        <taxon>Tracheophyta</taxon>
        <taxon>Spermatophyta</taxon>
        <taxon>Magnoliopsida</taxon>
        <taxon>eudicotyledons</taxon>
        <taxon>Gunneridae</taxon>
        <taxon>Pentapetalae</taxon>
        <taxon>asterids</taxon>
        <taxon>campanulids</taxon>
        <taxon>Asterales</taxon>
        <taxon>Asteraceae</taxon>
        <taxon>Asteroideae</taxon>
        <taxon>Anthemideae</taxon>
        <taxon>Artemisiinae</taxon>
        <taxon>Artemisia</taxon>
    </lineage>
</organism>
<dbReference type="EMBL" id="PKPP01001657">
    <property type="protein sequence ID" value="PWA80909.1"/>
    <property type="molecule type" value="Genomic_DNA"/>
</dbReference>
<name>A0A2U1P585_ARTAN</name>
<accession>A0A2U1P585</accession>